<accession>A0AAJ8MUS8</accession>
<feature type="compositionally biased region" description="Basic residues" evidence="1">
    <location>
        <begin position="1087"/>
        <end position="1103"/>
    </location>
</feature>
<gene>
    <name evidence="2" type="ORF">CI109_100859</name>
</gene>
<organism evidence="2 3">
    <name type="scientific">Kwoniella shandongensis</name>
    <dbReference type="NCBI Taxonomy" id="1734106"/>
    <lineage>
        <taxon>Eukaryota</taxon>
        <taxon>Fungi</taxon>
        <taxon>Dikarya</taxon>
        <taxon>Basidiomycota</taxon>
        <taxon>Agaricomycotina</taxon>
        <taxon>Tremellomycetes</taxon>
        <taxon>Tremellales</taxon>
        <taxon>Cryptococcaceae</taxon>
        <taxon>Kwoniella</taxon>
    </lineage>
</organism>
<feature type="compositionally biased region" description="Basic and acidic residues" evidence="1">
    <location>
        <begin position="1008"/>
        <end position="1023"/>
    </location>
</feature>
<feature type="compositionally biased region" description="Acidic residues" evidence="1">
    <location>
        <begin position="1263"/>
        <end position="1279"/>
    </location>
</feature>
<name>A0AAJ8MUS8_9TREE</name>
<feature type="region of interest" description="Disordered" evidence="1">
    <location>
        <begin position="1"/>
        <end position="51"/>
    </location>
</feature>
<dbReference type="KEGG" id="ksn:43591402"/>
<feature type="compositionally biased region" description="Basic and acidic residues" evidence="1">
    <location>
        <begin position="1126"/>
        <end position="1139"/>
    </location>
</feature>
<dbReference type="Proteomes" id="UP000322225">
    <property type="component" value="Chromosome 2"/>
</dbReference>
<sequence>MPPTRASAEAGPSWIPYRGSSLRPDPDRRMTRQTLSFQVDPQVDPSRVARSSSAFYDRTPLSFRERSVSFQPQEHNRKETPRLRKRISRHKRNVSGASHQSIHLSPPVQASRSLVRKSLTGSAVLGMTINDRAEILADVAGDCLVTLVKSAFEERPRSRRNAEQDEARKAWEGLYAIRQSYIFPPYSPPFPLPTDILESFHSQVRAAVDPSTLTRAVQLSNLATFIWSILRPDEAGSMLAALDMDDEDNKAGRVTRAKGKAKATDVDFELLKKVRRRNAILLSAWKRFWLIVVPRDKRTSESALRIWLDFATQIQLVYRCRWIGSHSQLDDSLPPPPPLQIRDLFSPSAVGRYGQWEISEDFDSQSIDEEKFNIEERWNTLAKRRAKELNSLATEVLMRKYPYIVFQQEMMAYIQHEILGSPNAALLTPGRRRLLIGSAAEVEESSSESDPSNGMDDDVSDPSEQNSRTGIEEDPSDDPIDHDLLAEIANELDQEQQSLKNRSAPQTHDGGENITDDLAYQQDEVEEETEWIVKDHQQARAAAQAVPSGRFFARPHADDNADQNLPPRFNWAARQADAMQVDWESQSVNGSEGSAEYQSHSNPQEDDVPSSPVVSGIEASHTGNIRASGRRSSPPPLHASRTSYLNVNKSTTPRPYRVVGRDSTIAMPPAAPDSPSGSSNEEEEFVEEEATPEMSGEEENIADLLPDMAQFTTRVAQTSSNGPQTPQQEDGEPRTADLLSDGNMLTGEGILVQPVSANGAGFDMDIPDDEPDLRDGDLAQTTSQAAFISSRPRKSLEAHQFALPDEEEDHEDRELLHQAQRARELDRLPAIKPEPMPRHDRIEDERPFRPLLLRGGRAQPSQLRDEDDPYLVDENGSPLEPDELYMVPLDHAPQKSQIHGKLGNTQSTYCRLTGPRRWAKEEELLLYRTVQKVPMEEEYPLRAAWFLHGEFGRFSTALKWFNTQHMKDKMRVIVSSRLNKGRPVVGRARFWLPKGNPGKLQYEEELEETKRRAEVREEEEARQPADAAARPQEGPAQLAQEDEDGESDVEGVDQEDEVEELIDDDDFPEAVTFDIDENHLASQRPRSTPKGRRNPRRKSKGRRSYAQMVEAEEVSTPAGPSGAQARAERYAKRQHREEQTGDGQQTGADEASSKRPRRRSEVVIEITPTRPTGEEQEEVVNDQEPTPQPSKRRRQKPTRYTKYARKTVGVTGQRARKTAQPTINRLPEPEVEEDSPVDDAHIEEEGEQANIAGSAVQATQYTDGEEGGGVEDGLSDDDVAQEREAIKRRVLGLA</sequence>
<feature type="region of interest" description="Disordered" evidence="1">
    <location>
        <begin position="495"/>
        <end position="514"/>
    </location>
</feature>
<feature type="region of interest" description="Disordered" evidence="1">
    <location>
        <begin position="576"/>
        <end position="742"/>
    </location>
</feature>
<reference evidence="2" key="2">
    <citation type="submission" date="2024-01" db="EMBL/GenBank/DDBJ databases">
        <title>Comparative genomics of Cryptococcus and Kwoniella reveals pathogenesis evolution and contrasting modes of karyotype evolution via chromosome fusion or intercentromeric recombination.</title>
        <authorList>
            <person name="Coelho M.A."/>
            <person name="David-Palma M."/>
            <person name="Shea T."/>
            <person name="Bowers K."/>
            <person name="McGinley-Smith S."/>
            <person name="Mohammad A.W."/>
            <person name="Gnirke A."/>
            <person name="Yurkov A.M."/>
            <person name="Nowrousian M."/>
            <person name="Sun S."/>
            <person name="Cuomo C.A."/>
            <person name="Heitman J."/>
        </authorList>
    </citation>
    <scope>NUCLEOTIDE SEQUENCE</scope>
    <source>
        <strain evidence="2">CBS 12478</strain>
    </source>
</reference>
<feature type="compositionally biased region" description="Polar residues" evidence="1">
    <location>
        <begin position="495"/>
        <end position="506"/>
    </location>
</feature>
<feature type="compositionally biased region" description="Acidic residues" evidence="1">
    <location>
        <begin position="1040"/>
        <end position="1068"/>
    </location>
</feature>
<feature type="region of interest" description="Disordered" evidence="1">
    <location>
        <begin position="439"/>
        <end position="481"/>
    </location>
</feature>
<dbReference type="EMBL" id="CP144052">
    <property type="protein sequence ID" value="WWD16433.1"/>
    <property type="molecule type" value="Genomic_DNA"/>
</dbReference>
<feature type="compositionally biased region" description="Acidic residues" evidence="1">
    <location>
        <begin position="1229"/>
        <end position="1247"/>
    </location>
</feature>
<feature type="compositionally biased region" description="Polar residues" evidence="1">
    <location>
        <begin position="710"/>
        <end position="728"/>
    </location>
</feature>
<evidence type="ECO:0000313" key="2">
    <source>
        <dbReference type="EMBL" id="WWD16433.1"/>
    </source>
</evidence>
<feature type="compositionally biased region" description="Polar residues" evidence="1">
    <location>
        <begin position="640"/>
        <end position="653"/>
    </location>
</feature>
<feature type="region of interest" description="Disordered" evidence="1">
    <location>
        <begin position="1001"/>
        <end position="1281"/>
    </location>
</feature>
<evidence type="ECO:0000256" key="1">
    <source>
        <dbReference type="SAM" id="MobiDB-lite"/>
    </source>
</evidence>
<dbReference type="GeneID" id="43591402"/>
<feature type="compositionally biased region" description="Low complexity" evidence="1">
    <location>
        <begin position="1024"/>
        <end position="1033"/>
    </location>
</feature>
<feature type="compositionally biased region" description="Polar residues" evidence="1">
    <location>
        <begin position="583"/>
        <end position="602"/>
    </location>
</feature>
<proteinExistence type="predicted"/>
<evidence type="ECO:0000313" key="3">
    <source>
        <dbReference type="Proteomes" id="UP000322225"/>
    </source>
</evidence>
<keyword evidence="3" id="KW-1185">Reference proteome</keyword>
<dbReference type="RefSeq" id="XP_031858466.2">
    <property type="nucleotide sequence ID" value="XM_032007234.2"/>
</dbReference>
<protein>
    <submittedName>
        <fullName evidence="2">Uncharacterized protein</fullName>
    </submittedName>
</protein>
<feature type="compositionally biased region" description="Acidic residues" evidence="1">
    <location>
        <begin position="680"/>
        <end position="701"/>
    </location>
</feature>
<feature type="compositionally biased region" description="Basic residues" evidence="1">
    <location>
        <begin position="1190"/>
        <end position="1205"/>
    </location>
</feature>
<reference evidence="2" key="1">
    <citation type="submission" date="2017-08" db="EMBL/GenBank/DDBJ databases">
        <authorList>
            <person name="Cuomo C."/>
            <person name="Billmyre B."/>
            <person name="Heitman J."/>
        </authorList>
    </citation>
    <scope>NUCLEOTIDE SEQUENCE</scope>
    <source>
        <strain evidence="2">CBS 12478</strain>
    </source>
</reference>